<dbReference type="AlphaFoldDB" id="A0AAE1TIQ2"/>
<dbReference type="Proteomes" id="UP001293593">
    <property type="component" value="Unassembled WGS sequence"/>
</dbReference>
<reference evidence="1" key="1">
    <citation type="submission" date="2023-10" db="EMBL/GenBank/DDBJ databases">
        <title>Chromosome-level genome of the transformable northern wattle, Acacia crassicarpa.</title>
        <authorList>
            <person name="Massaro I."/>
            <person name="Sinha N.R."/>
            <person name="Poethig S."/>
            <person name="Leichty A.R."/>
        </authorList>
    </citation>
    <scope>NUCLEOTIDE SEQUENCE</scope>
    <source>
        <strain evidence="1">Acra3RX</strain>
        <tissue evidence="1">Leaf</tissue>
    </source>
</reference>
<evidence type="ECO:0000313" key="2">
    <source>
        <dbReference type="Proteomes" id="UP001293593"/>
    </source>
</evidence>
<protein>
    <submittedName>
        <fullName evidence="1">Uncharacterized protein</fullName>
    </submittedName>
</protein>
<accession>A0AAE1TIQ2</accession>
<sequence length="92" mass="9932">MAGHSVSDDHSTINTPLLRNQWRHLAYRTPSNLKLHSGRNSPVLSAILACASQSLWLSFRSTTSTSPPLSSSLPSTILPPACSLGFPCRFSP</sequence>
<dbReference type="EMBL" id="JAWXYG010000001">
    <property type="protein sequence ID" value="KAK4286521.1"/>
    <property type="molecule type" value="Genomic_DNA"/>
</dbReference>
<gene>
    <name evidence="1" type="ORF">QN277_003067</name>
</gene>
<evidence type="ECO:0000313" key="1">
    <source>
        <dbReference type="EMBL" id="KAK4286521.1"/>
    </source>
</evidence>
<proteinExistence type="predicted"/>
<comment type="caution">
    <text evidence="1">The sequence shown here is derived from an EMBL/GenBank/DDBJ whole genome shotgun (WGS) entry which is preliminary data.</text>
</comment>
<name>A0AAE1TIQ2_9FABA</name>
<keyword evidence="2" id="KW-1185">Reference proteome</keyword>
<organism evidence="1 2">
    <name type="scientific">Acacia crassicarpa</name>
    <name type="common">northern wattle</name>
    <dbReference type="NCBI Taxonomy" id="499986"/>
    <lineage>
        <taxon>Eukaryota</taxon>
        <taxon>Viridiplantae</taxon>
        <taxon>Streptophyta</taxon>
        <taxon>Embryophyta</taxon>
        <taxon>Tracheophyta</taxon>
        <taxon>Spermatophyta</taxon>
        <taxon>Magnoliopsida</taxon>
        <taxon>eudicotyledons</taxon>
        <taxon>Gunneridae</taxon>
        <taxon>Pentapetalae</taxon>
        <taxon>rosids</taxon>
        <taxon>fabids</taxon>
        <taxon>Fabales</taxon>
        <taxon>Fabaceae</taxon>
        <taxon>Caesalpinioideae</taxon>
        <taxon>mimosoid clade</taxon>
        <taxon>Acacieae</taxon>
        <taxon>Acacia</taxon>
    </lineage>
</organism>